<organism evidence="2 3">
    <name type="scientific">Pelosinus propionicus DSM 13327</name>
    <dbReference type="NCBI Taxonomy" id="1123291"/>
    <lineage>
        <taxon>Bacteria</taxon>
        <taxon>Bacillati</taxon>
        <taxon>Bacillota</taxon>
        <taxon>Negativicutes</taxon>
        <taxon>Selenomonadales</taxon>
        <taxon>Sporomusaceae</taxon>
        <taxon>Pelosinus</taxon>
    </lineage>
</organism>
<evidence type="ECO:0000313" key="3">
    <source>
        <dbReference type="Proteomes" id="UP000199520"/>
    </source>
</evidence>
<protein>
    <submittedName>
        <fullName evidence="2">Uncharacterized protein</fullName>
    </submittedName>
</protein>
<dbReference type="AlphaFoldDB" id="A0A1I4PBA2"/>
<feature type="transmembrane region" description="Helical" evidence="1">
    <location>
        <begin position="62"/>
        <end position="83"/>
    </location>
</feature>
<dbReference type="STRING" id="1123291.SAMN04490355_106019"/>
<gene>
    <name evidence="2" type="ORF">SAMN04490355_106019</name>
</gene>
<evidence type="ECO:0000256" key="1">
    <source>
        <dbReference type="SAM" id="Phobius"/>
    </source>
</evidence>
<evidence type="ECO:0000313" key="2">
    <source>
        <dbReference type="EMBL" id="SFM24653.1"/>
    </source>
</evidence>
<name>A0A1I4PBA2_9FIRM</name>
<feature type="transmembrane region" description="Helical" evidence="1">
    <location>
        <begin position="95"/>
        <end position="117"/>
    </location>
</feature>
<keyword evidence="1" id="KW-0472">Membrane</keyword>
<proteinExistence type="predicted"/>
<keyword evidence="1" id="KW-1133">Transmembrane helix</keyword>
<dbReference type="Proteomes" id="UP000199520">
    <property type="component" value="Unassembled WGS sequence"/>
</dbReference>
<reference evidence="3" key="1">
    <citation type="submission" date="2016-10" db="EMBL/GenBank/DDBJ databases">
        <authorList>
            <person name="Varghese N."/>
            <person name="Submissions S."/>
        </authorList>
    </citation>
    <scope>NUCLEOTIDE SEQUENCE [LARGE SCALE GENOMIC DNA]</scope>
    <source>
        <strain evidence="3">DSM 13327</strain>
    </source>
</reference>
<sequence length="147" mass="17483">MLLHLFGSILIFNVIAYYIPKTLTRQEMCATSLLAGMLQINVDVYLDLKYDYYGYFSHGPDFASLIPILGIYPALNIIFLNYYPFTMSWMSKAKYITGWVVFSLIYEWSSVKAGWFYYDEWKLWYSALCYPPIYYILVKNLDIFRRL</sequence>
<dbReference type="OrthoDB" id="1913203at2"/>
<dbReference type="EMBL" id="FOTS01000060">
    <property type="protein sequence ID" value="SFM24653.1"/>
    <property type="molecule type" value="Genomic_DNA"/>
</dbReference>
<dbReference type="RefSeq" id="WP_090943077.1">
    <property type="nucleotide sequence ID" value="NZ_FOTS01000060.1"/>
</dbReference>
<accession>A0A1I4PBA2</accession>
<keyword evidence="1" id="KW-0812">Transmembrane</keyword>
<keyword evidence="3" id="KW-1185">Reference proteome</keyword>